<organism evidence="7">
    <name type="scientific">Psilocybe cubensis</name>
    <name type="common">Psychedelic mushroom</name>
    <name type="synonym">Stropharia cubensis</name>
    <dbReference type="NCBI Taxonomy" id="181762"/>
    <lineage>
        <taxon>Eukaryota</taxon>
        <taxon>Fungi</taxon>
        <taxon>Dikarya</taxon>
        <taxon>Basidiomycota</taxon>
        <taxon>Agaricomycotina</taxon>
        <taxon>Agaricomycetes</taxon>
        <taxon>Agaricomycetidae</taxon>
        <taxon>Agaricales</taxon>
        <taxon>Agaricineae</taxon>
        <taxon>Strophariaceae</taxon>
        <taxon>Psilocybe</taxon>
    </lineage>
</organism>
<feature type="region of interest" description="Disordered" evidence="5">
    <location>
        <begin position="181"/>
        <end position="214"/>
    </location>
</feature>
<name>A0A8H7XS64_PSICU</name>
<comment type="subcellular location">
    <subcellularLocation>
        <location evidence="1">Membrane</location>
        <topology evidence="1">Single-pass membrane protein</topology>
    </subcellularLocation>
</comment>
<dbReference type="GO" id="GO:0071944">
    <property type="term" value="C:cell periphery"/>
    <property type="evidence" value="ECO:0007669"/>
    <property type="project" value="UniProtKB-ARBA"/>
</dbReference>
<sequence length="708" mass="76613">MSDYEDNLMTRRIRMLTKQQVRLHMFHLSLQVLLGWAQVASNQTRRLRLRMVEFIPAIPTTDCGCSQFFESAALSESNVETTTSISSTSIAPEQTHYDLRILDTYISEFCIPRKPVYDTPDIDVTTFINAFGNRYTRFNRDCVFKYFAAGPKLYNYYIYLAELGKFTLGLERKLEFVADGGSRVTSSSSTPTSDAIFSTSSDTTSSQDTSPANRPTRTITITRVFTTTFSDGRTTTISTVVETGVLRTDTPQQLGGLGRNTGAIAGIAVAVTLAVIFVIFLLFYGCRRYRARQNFDRGSIDILARAREVWRPPIDGDDDDVSYLRGHNSLNRRQTLGSQEHSGEGGYIGQGSSGDHLSGEGGGAGSAESTNIGMASAMHPTFGGQPYMPNMTQTMGDPFARPAPVVLPAHSANDGHAAEGAKQYWWGINDPQAARDIGGRRSETSENGVPQMASRSAVSLTVVGGSGSSGGHGSGSSHGKSGAIKAKRNSMNGPRPMPKSEGRRHSSTPPSAFVGSLREPAYDCERQEQSDRNSVKGFLNRLRTTSHRVSTQSIATLRGTPAPQPRATTDDTSFLPPPGVYSPSLLNPPQALLRFPRGVTGNGYTSLSPPLPQMSSAGYDLHPPSFPWPTMTLPSAPSPVPTDASSMVEGLLHPRLGALDTAQQASTASLRDHEDYTRPINGLVNNHLRSTTTFDTLNSEEGGPMIAS</sequence>
<feature type="compositionally biased region" description="Polar residues" evidence="5">
    <location>
        <begin position="330"/>
        <end position="340"/>
    </location>
</feature>
<reference evidence="7" key="1">
    <citation type="submission" date="2021-02" db="EMBL/GenBank/DDBJ databases">
        <title>Psilocybe cubensis genome.</title>
        <authorList>
            <person name="Mckernan K.J."/>
            <person name="Crawford S."/>
            <person name="Trippe A."/>
            <person name="Kane L.T."/>
            <person name="Mclaughlin S."/>
        </authorList>
    </citation>
    <scope>NUCLEOTIDE SEQUENCE [LARGE SCALE GENOMIC DNA]</scope>
    <source>
        <strain evidence="7">MGC-MH-2018</strain>
    </source>
</reference>
<evidence type="ECO:0000256" key="4">
    <source>
        <dbReference type="ARBA" id="ARBA00023136"/>
    </source>
</evidence>
<dbReference type="PANTHER" id="PTHR15549">
    <property type="entry name" value="PAIRED IMMUNOGLOBULIN-LIKE TYPE 2 RECEPTOR"/>
    <property type="match status" value="1"/>
</dbReference>
<gene>
    <name evidence="7" type="ORF">JR316_010489</name>
</gene>
<feature type="compositionally biased region" description="Low complexity" evidence="5">
    <location>
        <begin position="185"/>
        <end position="214"/>
    </location>
</feature>
<feature type="transmembrane region" description="Helical" evidence="6">
    <location>
        <begin position="21"/>
        <end position="39"/>
    </location>
</feature>
<keyword evidence="2 6" id="KW-0812">Transmembrane</keyword>
<accession>A0A8H7XS64</accession>
<feature type="compositionally biased region" description="Polar residues" evidence="5">
    <location>
        <begin position="445"/>
        <end position="454"/>
    </location>
</feature>
<feature type="region of interest" description="Disordered" evidence="5">
    <location>
        <begin position="435"/>
        <end position="454"/>
    </location>
</feature>
<feature type="region of interest" description="Disordered" evidence="5">
    <location>
        <begin position="330"/>
        <end position="370"/>
    </location>
</feature>
<feature type="transmembrane region" description="Helical" evidence="6">
    <location>
        <begin position="263"/>
        <end position="284"/>
    </location>
</feature>
<dbReference type="GO" id="GO:0016020">
    <property type="term" value="C:membrane"/>
    <property type="evidence" value="ECO:0007669"/>
    <property type="project" value="UniProtKB-SubCell"/>
</dbReference>
<feature type="compositionally biased region" description="Gly residues" evidence="5">
    <location>
        <begin position="464"/>
        <end position="476"/>
    </location>
</feature>
<keyword evidence="3 6" id="KW-1133">Transmembrane helix</keyword>
<evidence type="ECO:0000256" key="2">
    <source>
        <dbReference type="ARBA" id="ARBA00022692"/>
    </source>
</evidence>
<evidence type="ECO:0000256" key="6">
    <source>
        <dbReference type="SAM" id="Phobius"/>
    </source>
</evidence>
<keyword evidence="4 6" id="KW-0472">Membrane</keyword>
<evidence type="ECO:0000313" key="7">
    <source>
        <dbReference type="EMBL" id="KAG5164844.1"/>
    </source>
</evidence>
<dbReference type="OrthoDB" id="3039272at2759"/>
<evidence type="ECO:0000256" key="3">
    <source>
        <dbReference type="ARBA" id="ARBA00022989"/>
    </source>
</evidence>
<dbReference type="AlphaFoldDB" id="A0A8H7XS64"/>
<feature type="compositionally biased region" description="Basic and acidic residues" evidence="5">
    <location>
        <begin position="520"/>
        <end position="534"/>
    </location>
</feature>
<evidence type="ECO:0000256" key="1">
    <source>
        <dbReference type="ARBA" id="ARBA00004167"/>
    </source>
</evidence>
<dbReference type="InterPro" id="IPR051694">
    <property type="entry name" value="Immunoregulatory_rcpt-like"/>
</dbReference>
<protein>
    <submittedName>
        <fullName evidence="7">Uncharacterized protein</fullName>
    </submittedName>
</protein>
<feature type="region of interest" description="Disordered" evidence="5">
    <location>
        <begin position="461"/>
        <end position="567"/>
    </location>
</feature>
<comment type="caution">
    <text evidence="7">The sequence shown here is derived from an EMBL/GenBank/DDBJ whole genome shotgun (WGS) entry which is preliminary data.</text>
</comment>
<evidence type="ECO:0000256" key="5">
    <source>
        <dbReference type="SAM" id="MobiDB-lite"/>
    </source>
</evidence>
<dbReference type="EMBL" id="JAFIQS010000011">
    <property type="protein sequence ID" value="KAG5164844.1"/>
    <property type="molecule type" value="Genomic_DNA"/>
</dbReference>
<proteinExistence type="predicted"/>
<dbReference type="PANTHER" id="PTHR15549:SF26">
    <property type="entry name" value="AXIAL BUDDING PATTERN PROTEIN 2-RELATED"/>
    <property type="match status" value="1"/>
</dbReference>